<name>A0A0E9RJQ4_ANGAN</name>
<proteinExistence type="predicted"/>
<dbReference type="AlphaFoldDB" id="A0A0E9RJQ4"/>
<reference evidence="1" key="2">
    <citation type="journal article" date="2015" name="Fish Shellfish Immunol.">
        <title>Early steps in the European eel (Anguilla anguilla)-Vibrio vulnificus interaction in the gills: Role of the RtxA13 toxin.</title>
        <authorList>
            <person name="Callol A."/>
            <person name="Pajuelo D."/>
            <person name="Ebbesson L."/>
            <person name="Teles M."/>
            <person name="MacKenzie S."/>
            <person name="Amaro C."/>
        </authorList>
    </citation>
    <scope>NUCLEOTIDE SEQUENCE</scope>
</reference>
<accession>A0A0E9RJQ4</accession>
<organism evidence="1">
    <name type="scientific">Anguilla anguilla</name>
    <name type="common">European freshwater eel</name>
    <name type="synonym">Muraena anguilla</name>
    <dbReference type="NCBI Taxonomy" id="7936"/>
    <lineage>
        <taxon>Eukaryota</taxon>
        <taxon>Metazoa</taxon>
        <taxon>Chordata</taxon>
        <taxon>Craniata</taxon>
        <taxon>Vertebrata</taxon>
        <taxon>Euteleostomi</taxon>
        <taxon>Actinopterygii</taxon>
        <taxon>Neopterygii</taxon>
        <taxon>Teleostei</taxon>
        <taxon>Anguilliformes</taxon>
        <taxon>Anguillidae</taxon>
        <taxon>Anguilla</taxon>
    </lineage>
</organism>
<reference evidence="1" key="1">
    <citation type="submission" date="2014-11" db="EMBL/GenBank/DDBJ databases">
        <authorList>
            <person name="Amaro Gonzalez C."/>
        </authorList>
    </citation>
    <scope>NUCLEOTIDE SEQUENCE</scope>
</reference>
<protein>
    <submittedName>
        <fullName evidence="1">Uncharacterized protein</fullName>
    </submittedName>
</protein>
<dbReference type="EMBL" id="GBXM01080004">
    <property type="protein sequence ID" value="JAH28573.1"/>
    <property type="molecule type" value="Transcribed_RNA"/>
</dbReference>
<evidence type="ECO:0000313" key="1">
    <source>
        <dbReference type="EMBL" id="JAH28573.1"/>
    </source>
</evidence>
<sequence>MRGLFVLSVCHCSRNRRLKSYALWPQRVNICDCAVGTRVCTGQG</sequence>